<evidence type="ECO:0000313" key="3">
    <source>
        <dbReference type="Proteomes" id="UP000199662"/>
    </source>
</evidence>
<dbReference type="InterPro" id="IPR000835">
    <property type="entry name" value="HTH_MarR-typ"/>
</dbReference>
<feature type="domain" description="HTH marR-type" evidence="1">
    <location>
        <begin position="1"/>
        <end position="138"/>
    </location>
</feature>
<dbReference type="PANTHER" id="PTHR33164:SF43">
    <property type="entry name" value="HTH-TYPE TRANSCRIPTIONAL REPRESSOR YETL"/>
    <property type="match status" value="1"/>
</dbReference>
<dbReference type="GO" id="GO:0003700">
    <property type="term" value="F:DNA-binding transcription factor activity"/>
    <property type="evidence" value="ECO:0007669"/>
    <property type="project" value="InterPro"/>
</dbReference>
<evidence type="ECO:0000313" key="2">
    <source>
        <dbReference type="EMBL" id="SEJ02062.1"/>
    </source>
</evidence>
<reference evidence="2 3" key="1">
    <citation type="submission" date="2016-10" db="EMBL/GenBank/DDBJ databases">
        <authorList>
            <person name="de Groot N.N."/>
        </authorList>
    </citation>
    <scope>NUCLEOTIDE SEQUENCE [LARGE SCALE GENOMIC DNA]</scope>
    <source>
        <strain evidence="2 3">DSM 2179</strain>
    </source>
</reference>
<dbReference type="InterPro" id="IPR036388">
    <property type="entry name" value="WH-like_DNA-bd_sf"/>
</dbReference>
<dbReference type="Gene3D" id="1.10.10.10">
    <property type="entry name" value="Winged helix-like DNA-binding domain superfamily/Winged helix DNA-binding domain"/>
    <property type="match status" value="1"/>
</dbReference>
<dbReference type="InterPro" id="IPR011991">
    <property type="entry name" value="ArsR-like_HTH"/>
</dbReference>
<dbReference type="GO" id="GO:0006950">
    <property type="term" value="P:response to stress"/>
    <property type="evidence" value="ECO:0007669"/>
    <property type="project" value="TreeGrafter"/>
</dbReference>
<dbReference type="RefSeq" id="WP_177177460.1">
    <property type="nucleotide sequence ID" value="NZ_FNZK01000002.1"/>
</dbReference>
<sequence>MIIIKPIGFIIKLINDSIVAQVNLFLKPYEVTLRQLRILGYLHDNKDKLVTQKELEEELQVSHPTVVGILKRLEKKGLIQTFLNPNKKTMKIVTLIEYEAELFKNINQEKEKFENKLLTGFTDDEKAQLEEFLIRLHRNVNS</sequence>
<organism evidence="2 3">
    <name type="scientific">Propionispira arboris</name>
    <dbReference type="NCBI Taxonomy" id="84035"/>
    <lineage>
        <taxon>Bacteria</taxon>
        <taxon>Bacillati</taxon>
        <taxon>Bacillota</taxon>
        <taxon>Negativicutes</taxon>
        <taxon>Selenomonadales</taxon>
        <taxon>Selenomonadaceae</taxon>
        <taxon>Propionispira</taxon>
    </lineage>
</organism>
<dbReference type="GO" id="GO:0003677">
    <property type="term" value="F:DNA binding"/>
    <property type="evidence" value="ECO:0007669"/>
    <property type="project" value="UniProtKB-KW"/>
</dbReference>
<dbReference type="CDD" id="cd00090">
    <property type="entry name" value="HTH_ARSR"/>
    <property type="match status" value="1"/>
</dbReference>
<dbReference type="AlphaFoldDB" id="A0A1H6VPA3"/>
<evidence type="ECO:0000259" key="1">
    <source>
        <dbReference type="PROSITE" id="PS50995"/>
    </source>
</evidence>
<dbReference type="EMBL" id="FNZK01000002">
    <property type="protein sequence ID" value="SEJ02062.1"/>
    <property type="molecule type" value="Genomic_DNA"/>
</dbReference>
<dbReference type="Proteomes" id="UP000199662">
    <property type="component" value="Unassembled WGS sequence"/>
</dbReference>
<protein>
    <submittedName>
        <fullName evidence="2">DNA-binding transcriptional regulator, MarR family</fullName>
    </submittedName>
</protein>
<dbReference type="PRINTS" id="PR00598">
    <property type="entry name" value="HTHMARR"/>
</dbReference>
<dbReference type="SUPFAM" id="SSF46785">
    <property type="entry name" value="Winged helix' DNA-binding domain"/>
    <property type="match status" value="1"/>
</dbReference>
<gene>
    <name evidence="2" type="ORF">SAMN05660742_102296</name>
</gene>
<dbReference type="InterPro" id="IPR039422">
    <property type="entry name" value="MarR/SlyA-like"/>
</dbReference>
<keyword evidence="2" id="KW-0238">DNA-binding</keyword>
<dbReference type="PANTHER" id="PTHR33164">
    <property type="entry name" value="TRANSCRIPTIONAL REGULATOR, MARR FAMILY"/>
    <property type="match status" value="1"/>
</dbReference>
<dbReference type="InterPro" id="IPR036390">
    <property type="entry name" value="WH_DNA-bd_sf"/>
</dbReference>
<dbReference type="Pfam" id="PF12802">
    <property type="entry name" value="MarR_2"/>
    <property type="match status" value="1"/>
</dbReference>
<dbReference type="SMART" id="SM00347">
    <property type="entry name" value="HTH_MARR"/>
    <property type="match status" value="1"/>
</dbReference>
<accession>A0A1H6VPA3</accession>
<name>A0A1H6VPA3_9FIRM</name>
<dbReference type="PROSITE" id="PS50995">
    <property type="entry name" value="HTH_MARR_2"/>
    <property type="match status" value="1"/>
</dbReference>
<dbReference type="STRING" id="84035.SAMN05660742_102296"/>
<keyword evidence="3" id="KW-1185">Reference proteome</keyword>
<proteinExistence type="predicted"/>